<dbReference type="GO" id="GO:0005634">
    <property type="term" value="C:nucleus"/>
    <property type="evidence" value="ECO:0007669"/>
    <property type="project" value="TreeGrafter"/>
</dbReference>
<dbReference type="GO" id="GO:0051726">
    <property type="term" value="P:regulation of cell cycle"/>
    <property type="evidence" value="ECO:0007669"/>
    <property type="project" value="InterPro"/>
</dbReference>
<dbReference type="SMART" id="SM01138">
    <property type="entry name" value="DP"/>
    <property type="match status" value="1"/>
</dbReference>
<evidence type="ECO:0000313" key="8">
    <source>
        <dbReference type="Proteomes" id="UP000235965"/>
    </source>
</evidence>
<dbReference type="Pfam" id="PF08781">
    <property type="entry name" value="DP"/>
    <property type="match status" value="1"/>
</dbReference>
<feature type="compositionally biased region" description="Acidic residues" evidence="5">
    <location>
        <begin position="217"/>
        <end position="230"/>
    </location>
</feature>
<keyword evidence="8" id="KW-1185">Reference proteome</keyword>
<keyword evidence="3" id="KW-0238">DNA-binding</keyword>
<dbReference type="GO" id="GO:0000977">
    <property type="term" value="F:RNA polymerase II transcription regulatory region sequence-specific DNA binding"/>
    <property type="evidence" value="ECO:0007669"/>
    <property type="project" value="TreeGrafter"/>
</dbReference>
<dbReference type="InterPro" id="IPR015648">
    <property type="entry name" value="Transcrpt_fac_DP"/>
</dbReference>
<dbReference type="InterPro" id="IPR036388">
    <property type="entry name" value="WH-like_DNA-bd_sf"/>
</dbReference>
<evidence type="ECO:0000256" key="3">
    <source>
        <dbReference type="ARBA" id="ARBA00023125"/>
    </source>
</evidence>
<comment type="similarity">
    <text evidence="1">Belongs to the E2F/DP family.</text>
</comment>
<feature type="compositionally biased region" description="Polar residues" evidence="5">
    <location>
        <begin position="197"/>
        <end position="209"/>
    </location>
</feature>
<feature type="domain" description="Transcription factor DP C-terminal" evidence="6">
    <location>
        <begin position="24"/>
        <end position="167"/>
    </location>
</feature>
<comment type="caution">
    <text evidence="7">The sequence shown here is derived from an EMBL/GenBank/DDBJ whole genome shotgun (WGS) entry which is preliminary data.</text>
</comment>
<dbReference type="OrthoDB" id="552115at2759"/>
<feature type="region of interest" description="Disordered" evidence="5">
    <location>
        <begin position="193"/>
        <end position="230"/>
    </location>
</feature>
<dbReference type="Proteomes" id="UP000235965">
    <property type="component" value="Unassembled WGS sequence"/>
</dbReference>
<dbReference type="Gene3D" id="1.10.10.10">
    <property type="entry name" value="Winged helix-like DNA-binding domain superfamily/Winged helix DNA-binding domain"/>
    <property type="match status" value="1"/>
</dbReference>
<dbReference type="InterPro" id="IPR038168">
    <property type="entry name" value="TF_DP_C_sf"/>
</dbReference>
<sequence>MAMNIISKEKKEIRWLGLPTNSLQECINLEKDKQRRIERIKLKTQQLHDLILQQISFKNLVERNRSVESKCGPPAANSAIQLPFIIVNTSRKTVIDCSISNDKMEYLFNFDDKFEIHDDIEVLKKMGMVLGLDKGECSEADLHKAKGMVPKSLASYVVQLASGQVDPLLPELGAGPSSSASLTVEELEANLGVGELSRQSSHTSLSDPMSPSIHDFSDEESDISSDLEVN</sequence>
<dbReference type="PANTHER" id="PTHR12548:SF9">
    <property type="entry name" value="TRANSCRIPTION FACTOR DP"/>
    <property type="match status" value="1"/>
</dbReference>
<evidence type="ECO:0000256" key="5">
    <source>
        <dbReference type="SAM" id="MobiDB-lite"/>
    </source>
</evidence>
<dbReference type="GO" id="GO:0005667">
    <property type="term" value="C:transcription regulator complex"/>
    <property type="evidence" value="ECO:0007669"/>
    <property type="project" value="InterPro"/>
</dbReference>
<dbReference type="InterPro" id="IPR014889">
    <property type="entry name" value="Transc_factor_DP_C"/>
</dbReference>
<accession>A0A2J7RPK3</accession>
<dbReference type="AlphaFoldDB" id="A0A2J7RPK3"/>
<proteinExistence type="inferred from homology"/>
<evidence type="ECO:0000313" key="7">
    <source>
        <dbReference type="EMBL" id="PNF42763.1"/>
    </source>
</evidence>
<dbReference type="Gene3D" id="1.20.140.80">
    <property type="entry name" value="Transcription factor DP"/>
    <property type="match status" value="1"/>
</dbReference>
<reference evidence="7 8" key="1">
    <citation type="submission" date="2017-12" db="EMBL/GenBank/DDBJ databases">
        <title>Hemimetabolous genomes reveal molecular basis of termite eusociality.</title>
        <authorList>
            <person name="Harrison M.C."/>
            <person name="Jongepier E."/>
            <person name="Robertson H.M."/>
            <person name="Arning N."/>
            <person name="Bitard-Feildel T."/>
            <person name="Chao H."/>
            <person name="Childers C.P."/>
            <person name="Dinh H."/>
            <person name="Doddapaneni H."/>
            <person name="Dugan S."/>
            <person name="Gowin J."/>
            <person name="Greiner C."/>
            <person name="Han Y."/>
            <person name="Hu H."/>
            <person name="Hughes D.S.T."/>
            <person name="Huylmans A.-K."/>
            <person name="Kemena C."/>
            <person name="Kremer L.P.M."/>
            <person name="Lee S.L."/>
            <person name="Lopez-Ezquerra A."/>
            <person name="Mallet L."/>
            <person name="Monroy-Kuhn J.M."/>
            <person name="Moser A."/>
            <person name="Murali S.C."/>
            <person name="Muzny D.M."/>
            <person name="Otani S."/>
            <person name="Piulachs M.-D."/>
            <person name="Poelchau M."/>
            <person name="Qu J."/>
            <person name="Schaub F."/>
            <person name="Wada-Katsumata A."/>
            <person name="Worley K.C."/>
            <person name="Xie Q."/>
            <person name="Ylla G."/>
            <person name="Poulsen M."/>
            <person name="Gibbs R.A."/>
            <person name="Schal C."/>
            <person name="Richards S."/>
            <person name="Belles X."/>
            <person name="Korb J."/>
            <person name="Bornberg-Bauer E."/>
        </authorList>
    </citation>
    <scope>NUCLEOTIDE SEQUENCE [LARGE SCALE GENOMIC DNA]</scope>
    <source>
        <tissue evidence="7">Whole body</tissue>
    </source>
</reference>
<dbReference type="InterPro" id="IPR037241">
    <property type="entry name" value="E2F-DP_heterodim"/>
</dbReference>
<dbReference type="FunFam" id="1.20.140.80:FF:000001">
    <property type="entry name" value="Transcription factor"/>
    <property type="match status" value="1"/>
</dbReference>
<evidence type="ECO:0000256" key="2">
    <source>
        <dbReference type="ARBA" id="ARBA00023015"/>
    </source>
</evidence>
<evidence type="ECO:0000259" key="6">
    <source>
        <dbReference type="SMART" id="SM01138"/>
    </source>
</evidence>
<dbReference type="EMBL" id="NEVH01001358">
    <property type="protein sequence ID" value="PNF42763.1"/>
    <property type="molecule type" value="Genomic_DNA"/>
</dbReference>
<keyword evidence="4" id="KW-0804">Transcription</keyword>
<evidence type="ECO:0000256" key="1">
    <source>
        <dbReference type="ARBA" id="ARBA00010940"/>
    </source>
</evidence>
<gene>
    <name evidence="7" type="primary">TFDP1_5</name>
    <name evidence="7" type="ORF">B7P43_G13625</name>
</gene>
<dbReference type="CDD" id="cd14458">
    <property type="entry name" value="DP_DD"/>
    <property type="match status" value="1"/>
</dbReference>
<dbReference type="SUPFAM" id="SSF144074">
    <property type="entry name" value="E2F-DP heterodimerization region"/>
    <property type="match status" value="1"/>
</dbReference>
<keyword evidence="2" id="KW-0805">Transcription regulation</keyword>
<protein>
    <submittedName>
        <fullName evidence="7">Transcription factor Dp-1</fullName>
    </submittedName>
</protein>
<organism evidence="7 8">
    <name type="scientific">Cryptotermes secundus</name>
    <dbReference type="NCBI Taxonomy" id="105785"/>
    <lineage>
        <taxon>Eukaryota</taxon>
        <taxon>Metazoa</taxon>
        <taxon>Ecdysozoa</taxon>
        <taxon>Arthropoda</taxon>
        <taxon>Hexapoda</taxon>
        <taxon>Insecta</taxon>
        <taxon>Pterygota</taxon>
        <taxon>Neoptera</taxon>
        <taxon>Polyneoptera</taxon>
        <taxon>Dictyoptera</taxon>
        <taxon>Blattodea</taxon>
        <taxon>Blattoidea</taxon>
        <taxon>Termitoidae</taxon>
        <taxon>Kalotermitidae</taxon>
        <taxon>Cryptotermitinae</taxon>
        <taxon>Cryptotermes</taxon>
    </lineage>
</organism>
<name>A0A2J7RPK3_9NEOP</name>
<dbReference type="PANTHER" id="PTHR12548">
    <property type="entry name" value="TRANSCRIPTION FACTOR DP"/>
    <property type="match status" value="1"/>
</dbReference>
<evidence type="ECO:0000256" key="4">
    <source>
        <dbReference type="ARBA" id="ARBA00023163"/>
    </source>
</evidence>
<dbReference type="GO" id="GO:0000981">
    <property type="term" value="F:DNA-binding transcription factor activity, RNA polymerase II-specific"/>
    <property type="evidence" value="ECO:0007669"/>
    <property type="project" value="TreeGrafter"/>
</dbReference>